<dbReference type="Gene3D" id="3.40.30.10">
    <property type="entry name" value="Glutaredoxin"/>
    <property type="match status" value="1"/>
</dbReference>
<evidence type="ECO:0000256" key="5">
    <source>
        <dbReference type="ARBA" id="ARBA00023284"/>
    </source>
</evidence>
<dbReference type="RefSeq" id="WP_068701970.1">
    <property type="nucleotide sequence ID" value="NZ_CANNGK010000002.1"/>
</dbReference>
<dbReference type="GO" id="GO:0015035">
    <property type="term" value="F:protein-disulfide reductase activity"/>
    <property type="evidence" value="ECO:0007669"/>
    <property type="project" value="UniProtKB-UniRule"/>
</dbReference>
<dbReference type="EMBL" id="MAKX01000001">
    <property type="protein sequence ID" value="OCK43523.1"/>
    <property type="molecule type" value="Genomic_DNA"/>
</dbReference>
<evidence type="ECO:0000256" key="2">
    <source>
        <dbReference type="ARBA" id="ARBA00022448"/>
    </source>
</evidence>
<dbReference type="STRING" id="447689.BA195_02135"/>
<dbReference type="AlphaFoldDB" id="A0A1B9Y147"/>
<dbReference type="PROSITE" id="PS00194">
    <property type="entry name" value="THIOREDOXIN_1"/>
    <property type="match status" value="1"/>
</dbReference>
<evidence type="ECO:0000313" key="8">
    <source>
        <dbReference type="EMBL" id="OCK43523.1"/>
    </source>
</evidence>
<gene>
    <name evidence="8" type="ORF">BA195_02135</name>
</gene>
<dbReference type="InterPro" id="IPR013766">
    <property type="entry name" value="Thioredoxin_domain"/>
</dbReference>
<keyword evidence="2" id="KW-0813">Transport</keyword>
<organism evidence="8 9">
    <name type="scientific">Tenacibaculum soleae</name>
    <dbReference type="NCBI Taxonomy" id="447689"/>
    <lineage>
        <taxon>Bacteria</taxon>
        <taxon>Pseudomonadati</taxon>
        <taxon>Bacteroidota</taxon>
        <taxon>Flavobacteriia</taxon>
        <taxon>Flavobacteriales</taxon>
        <taxon>Flavobacteriaceae</taxon>
        <taxon>Tenacibaculum</taxon>
    </lineage>
</organism>
<dbReference type="OrthoDB" id="9790390at2"/>
<name>A0A1B9Y147_9FLAO</name>
<proteinExistence type="inferred from homology"/>
<keyword evidence="4" id="KW-1015">Disulfide bond</keyword>
<dbReference type="InterPro" id="IPR005746">
    <property type="entry name" value="Thioredoxin"/>
</dbReference>
<dbReference type="InterPro" id="IPR017937">
    <property type="entry name" value="Thioredoxin_CS"/>
</dbReference>
<evidence type="ECO:0000256" key="6">
    <source>
        <dbReference type="NCBIfam" id="TIGR01068"/>
    </source>
</evidence>
<reference evidence="8 9" key="1">
    <citation type="submission" date="2016-06" db="EMBL/GenBank/DDBJ databases">
        <title>Draft Genome Sequence of Tenacibaculum soleae UCD-KL19.</title>
        <authorList>
            <person name="Eisen J.A."/>
            <person name="Coil D.A."/>
            <person name="Lujan K.M."/>
        </authorList>
    </citation>
    <scope>NUCLEOTIDE SEQUENCE [LARGE SCALE GENOMIC DNA]</scope>
    <source>
        <strain evidence="8 9">UCD-KL19</strain>
    </source>
</reference>
<keyword evidence="5" id="KW-0676">Redox-active center</keyword>
<sequence>MTENLTKETFLKKVFNFEAGKEWKFEGDKPALIDFYADWCGPCKSLAPVLEQLSEEYEGKIDIYKIDTEAEQELSAAFGIRSIPSMLFCPMNEQPQMANGALPKQQIEQIIKDVLKVEK</sequence>
<dbReference type="PANTHER" id="PTHR45663">
    <property type="entry name" value="GEO12009P1"/>
    <property type="match status" value="1"/>
</dbReference>
<evidence type="ECO:0000313" key="9">
    <source>
        <dbReference type="Proteomes" id="UP000093186"/>
    </source>
</evidence>
<dbReference type="CDD" id="cd02947">
    <property type="entry name" value="TRX_family"/>
    <property type="match status" value="1"/>
</dbReference>
<dbReference type="PRINTS" id="PR00421">
    <property type="entry name" value="THIOREDOXIN"/>
</dbReference>
<evidence type="ECO:0000256" key="3">
    <source>
        <dbReference type="ARBA" id="ARBA00022982"/>
    </source>
</evidence>
<keyword evidence="3" id="KW-0249">Electron transport</keyword>
<dbReference type="PANTHER" id="PTHR45663:SF11">
    <property type="entry name" value="GEO12009P1"/>
    <property type="match status" value="1"/>
</dbReference>
<dbReference type="FunFam" id="3.40.30.10:FF:000229">
    <property type="entry name" value="Thioredoxin (TRX)"/>
    <property type="match status" value="1"/>
</dbReference>
<protein>
    <recommendedName>
        <fullName evidence="6">Thioredoxin</fullName>
    </recommendedName>
</protein>
<keyword evidence="9" id="KW-1185">Reference proteome</keyword>
<dbReference type="PROSITE" id="PS51352">
    <property type="entry name" value="THIOREDOXIN_2"/>
    <property type="match status" value="1"/>
</dbReference>
<accession>A0A1B9Y147</accession>
<comment type="caution">
    <text evidence="8">The sequence shown here is derived from an EMBL/GenBank/DDBJ whole genome shotgun (WGS) entry which is preliminary data.</text>
</comment>
<evidence type="ECO:0000259" key="7">
    <source>
        <dbReference type="PROSITE" id="PS51352"/>
    </source>
</evidence>
<feature type="domain" description="Thioredoxin" evidence="7">
    <location>
        <begin position="8"/>
        <end position="116"/>
    </location>
</feature>
<dbReference type="Pfam" id="PF00085">
    <property type="entry name" value="Thioredoxin"/>
    <property type="match status" value="1"/>
</dbReference>
<dbReference type="InterPro" id="IPR036249">
    <property type="entry name" value="Thioredoxin-like_sf"/>
</dbReference>
<dbReference type="NCBIfam" id="TIGR01068">
    <property type="entry name" value="thioredoxin"/>
    <property type="match status" value="1"/>
</dbReference>
<dbReference type="Proteomes" id="UP000093186">
    <property type="component" value="Unassembled WGS sequence"/>
</dbReference>
<dbReference type="SUPFAM" id="SSF52833">
    <property type="entry name" value="Thioredoxin-like"/>
    <property type="match status" value="1"/>
</dbReference>
<dbReference type="GO" id="GO:0005737">
    <property type="term" value="C:cytoplasm"/>
    <property type="evidence" value="ECO:0007669"/>
    <property type="project" value="TreeGrafter"/>
</dbReference>
<evidence type="ECO:0000256" key="4">
    <source>
        <dbReference type="ARBA" id="ARBA00023157"/>
    </source>
</evidence>
<evidence type="ECO:0000256" key="1">
    <source>
        <dbReference type="ARBA" id="ARBA00008987"/>
    </source>
</evidence>
<comment type="similarity">
    <text evidence="1">Belongs to the thioredoxin family.</text>
</comment>